<feature type="compositionally biased region" description="Low complexity" evidence="4">
    <location>
        <begin position="89"/>
        <end position="104"/>
    </location>
</feature>
<dbReference type="GO" id="GO:0050727">
    <property type="term" value="P:regulation of inflammatory response"/>
    <property type="evidence" value="ECO:0007669"/>
    <property type="project" value="TreeGrafter"/>
</dbReference>
<dbReference type="PANTHER" id="PTHR47901">
    <property type="entry name" value="CASPASE RECRUITMENT DOMAIN-CONTAINING PROTEIN 18"/>
    <property type="match status" value="1"/>
</dbReference>
<evidence type="ECO:0000256" key="1">
    <source>
        <dbReference type="ARBA" id="ARBA00010134"/>
    </source>
</evidence>
<dbReference type="InterPro" id="IPR029030">
    <property type="entry name" value="Caspase-like_dom_sf"/>
</dbReference>
<dbReference type="GO" id="GO:0042981">
    <property type="term" value="P:regulation of apoptotic process"/>
    <property type="evidence" value="ECO:0007669"/>
    <property type="project" value="InterPro"/>
</dbReference>
<dbReference type="PROSITE" id="PS50207">
    <property type="entry name" value="CASPASE_P10"/>
    <property type="match status" value="1"/>
</dbReference>
<dbReference type="Pfam" id="PF00656">
    <property type="entry name" value="Peptidase_C14"/>
    <property type="match status" value="1"/>
</dbReference>
<dbReference type="PANTHER" id="PTHR47901:SF3">
    <property type="entry name" value="CASPASE-1"/>
    <property type="match status" value="1"/>
</dbReference>
<dbReference type="InterPro" id="IPR001309">
    <property type="entry name" value="Pept_C14_p20"/>
</dbReference>
<evidence type="ECO:0000313" key="8">
    <source>
        <dbReference type="EMBL" id="CAK6976088.1"/>
    </source>
</evidence>
<dbReference type="InterPro" id="IPR002138">
    <property type="entry name" value="Pept_C14_p10"/>
</dbReference>
<dbReference type="InterPro" id="IPR015917">
    <property type="entry name" value="Pept_C14A"/>
</dbReference>
<dbReference type="CDD" id="cd00032">
    <property type="entry name" value="CASc"/>
    <property type="match status" value="1"/>
</dbReference>
<dbReference type="PROSITE" id="PS50209">
    <property type="entry name" value="CARD"/>
    <property type="match status" value="1"/>
</dbReference>
<dbReference type="PIRSF" id="PIRSF038001">
    <property type="entry name" value="Caspase_ICE"/>
    <property type="match status" value="1"/>
</dbReference>
<dbReference type="GO" id="GO:0072559">
    <property type="term" value="C:NLRP3 inflammasome complex"/>
    <property type="evidence" value="ECO:0007669"/>
    <property type="project" value="TreeGrafter"/>
</dbReference>
<dbReference type="Gene3D" id="3.40.50.1460">
    <property type="match status" value="1"/>
</dbReference>
<comment type="similarity">
    <text evidence="1 3">Belongs to the peptidase C14A family.</text>
</comment>
<dbReference type="GO" id="GO:0072557">
    <property type="term" value="C:IPAF inflammasome complex"/>
    <property type="evidence" value="ECO:0007669"/>
    <property type="project" value="TreeGrafter"/>
</dbReference>
<dbReference type="SMART" id="SM00115">
    <property type="entry name" value="CASc"/>
    <property type="match status" value="1"/>
</dbReference>
<protein>
    <submittedName>
        <fullName evidence="8">Caspase a-like</fullName>
    </submittedName>
</protein>
<dbReference type="Proteomes" id="UP001314229">
    <property type="component" value="Unassembled WGS sequence"/>
</dbReference>
<feature type="region of interest" description="Disordered" evidence="4">
    <location>
        <begin position="87"/>
        <end position="137"/>
    </location>
</feature>
<dbReference type="GO" id="GO:0097169">
    <property type="term" value="C:AIM2 inflammasome complex"/>
    <property type="evidence" value="ECO:0007669"/>
    <property type="project" value="TreeGrafter"/>
</dbReference>
<proteinExistence type="inferred from homology"/>
<name>A0AAV1PWH8_SCOSC</name>
<evidence type="ECO:0000259" key="5">
    <source>
        <dbReference type="PROSITE" id="PS50207"/>
    </source>
</evidence>
<dbReference type="AlphaFoldDB" id="A0AAV1PWH8"/>
<dbReference type="Pfam" id="PF00619">
    <property type="entry name" value="CARD"/>
    <property type="match status" value="1"/>
</dbReference>
<dbReference type="PRINTS" id="PR00376">
    <property type="entry name" value="IL1BCENZYME"/>
</dbReference>
<feature type="active site" evidence="2">
    <location>
        <position position="291"/>
    </location>
</feature>
<dbReference type="InterPro" id="IPR001315">
    <property type="entry name" value="CARD"/>
</dbReference>
<accession>A0AAV1PWH8</accession>
<dbReference type="InterPro" id="IPR011600">
    <property type="entry name" value="Pept_C14_caspase"/>
</dbReference>
<dbReference type="Gene3D" id="1.10.533.10">
    <property type="entry name" value="Death Domain, Fas"/>
    <property type="match status" value="1"/>
</dbReference>
<feature type="active site" evidence="2">
    <location>
        <position position="241"/>
    </location>
</feature>
<evidence type="ECO:0000256" key="2">
    <source>
        <dbReference type="PIRSR" id="PIRSR038001-1"/>
    </source>
</evidence>
<reference evidence="8 9" key="1">
    <citation type="submission" date="2024-01" db="EMBL/GenBank/DDBJ databases">
        <authorList>
            <person name="Alioto T."/>
            <person name="Alioto T."/>
            <person name="Gomez Garrido J."/>
        </authorList>
    </citation>
    <scope>NUCLEOTIDE SEQUENCE [LARGE SCALE GENOMIC DNA]</scope>
</reference>
<dbReference type="PROSITE" id="PS50208">
    <property type="entry name" value="CASPASE_P20"/>
    <property type="match status" value="1"/>
</dbReference>
<dbReference type="SUPFAM" id="SSF52129">
    <property type="entry name" value="Caspase-like"/>
    <property type="match status" value="1"/>
</dbReference>
<feature type="domain" description="Caspase family p10" evidence="5">
    <location>
        <begin position="332"/>
        <end position="423"/>
    </location>
</feature>
<evidence type="ECO:0000256" key="3">
    <source>
        <dbReference type="RuleBase" id="RU003971"/>
    </source>
</evidence>
<keyword evidence="9" id="KW-1185">Reference proteome</keyword>
<feature type="compositionally biased region" description="Polar residues" evidence="4">
    <location>
        <begin position="110"/>
        <end position="119"/>
    </location>
</feature>
<dbReference type="InterPro" id="IPR002398">
    <property type="entry name" value="Pept_C14"/>
</dbReference>
<comment type="caution">
    <text evidence="8">The sequence shown here is derived from an EMBL/GenBank/DDBJ whole genome shotgun (WGS) entry which is preliminary data.</text>
</comment>
<dbReference type="GO" id="GO:0006508">
    <property type="term" value="P:proteolysis"/>
    <property type="evidence" value="ECO:0007669"/>
    <property type="project" value="InterPro"/>
</dbReference>
<gene>
    <name evidence="8" type="ORF">FSCOSCO3_A013127</name>
</gene>
<feature type="domain" description="CARD" evidence="7">
    <location>
        <begin position="1"/>
        <end position="90"/>
    </location>
</feature>
<feature type="domain" description="Caspase family p20" evidence="6">
    <location>
        <begin position="164"/>
        <end position="295"/>
    </location>
</feature>
<evidence type="ECO:0000313" key="9">
    <source>
        <dbReference type="Proteomes" id="UP001314229"/>
    </source>
</evidence>
<sequence>MAAELSRVQKDFVDRVNDVIIDQLLDDILNDKVLNDGEVEAIRSPLIRADKARKLINIVKMKKDDDASWTFIASLEKRDRTLHKSLGLPSASQRQPSQPAAAAPKEQERSLGQPSASQRRPSEPAAGAPKEPEWSPTLIHTTEDFWSEKQEDETVYPAAKKSIWKRMALLITNIEFKDEDMNRYGADKDEENMEDLLIELGYEVVKIKNLTGKNIDEEIIKFSKHKKLKDTDSVFVVIMSHGEQHAVYGVDFKKKDKVQDKFLIDNIYKRLGTASCPALKDKPKIILIQACSGGKKGSVPASDSATSAVVSDDAPKKYLSLSAGEQNIQADSFSQAHREKDFICLRSSTPGTVAYRDKEKGSLFIQHIVKVLNTFAHKDHIEDLFKTVMRSFEKLPIETEEGEDKQMPTTERGNMPRYFYLFPGI</sequence>
<dbReference type="GO" id="GO:0004197">
    <property type="term" value="F:cysteine-type endopeptidase activity"/>
    <property type="evidence" value="ECO:0007669"/>
    <property type="project" value="InterPro"/>
</dbReference>
<evidence type="ECO:0000256" key="4">
    <source>
        <dbReference type="SAM" id="MobiDB-lite"/>
    </source>
</evidence>
<evidence type="ECO:0000259" key="6">
    <source>
        <dbReference type="PROSITE" id="PS50208"/>
    </source>
</evidence>
<evidence type="ECO:0000259" key="7">
    <source>
        <dbReference type="PROSITE" id="PS50209"/>
    </source>
</evidence>
<organism evidence="8 9">
    <name type="scientific">Scomber scombrus</name>
    <name type="common">Atlantic mackerel</name>
    <name type="synonym">Scomber vernalis</name>
    <dbReference type="NCBI Taxonomy" id="13677"/>
    <lineage>
        <taxon>Eukaryota</taxon>
        <taxon>Metazoa</taxon>
        <taxon>Chordata</taxon>
        <taxon>Craniata</taxon>
        <taxon>Vertebrata</taxon>
        <taxon>Euteleostomi</taxon>
        <taxon>Actinopterygii</taxon>
        <taxon>Neopterygii</taxon>
        <taxon>Teleostei</taxon>
        <taxon>Neoteleostei</taxon>
        <taxon>Acanthomorphata</taxon>
        <taxon>Pelagiaria</taxon>
        <taxon>Scombriformes</taxon>
        <taxon>Scombridae</taxon>
        <taxon>Scomber</taxon>
    </lineage>
</organism>
<dbReference type="SUPFAM" id="SSF47986">
    <property type="entry name" value="DEATH domain"/>
    <property type="match status" value="1"/>
</dbReference>
<dbReference type="InterPro" id="IPR011029">
    <property type="entry name" value="DEATH-like_dom_sf"/>
</dbReference>
<dbReference type="SMART" id="SM00114">
    <property type="entry name" value="CARD"/>
    <property type="match status" value="1"/>
</dbReference>
<dbReference type="EMBL" id="CAWUFR010000333">
    <property type="protein sequence ID" value="CAK6976088.1"/>
    <property type="molecule type" value="Genomic_DNA"/>
</dbReference>